<gene>
    <name evidence="2" type="ORF">SDC9_146517</name>
</gene>
<proteinExistence type="predicted"/>
<sequence length="124" mass="14830">MQEIDVILDDNPELSVEMVELDNHNRQSHAELQAFNEHKVFVYKHPITIQRKQYDDMLSELYEMKRNNPGAFINEITNVTQNIRRIQSNINKKKYKTEDEKQSWEQNLSRAEVRKKVLEDVISK</sequence>
<organism evidence="2">
    <name type="scientific">bioreactor metagenome</name>
    <dbReference type="NCBI Taxonomy" id="1076179"/>
    <lineage>
        <taxon>unclassified sequences</taxon>
        <taxon>metagenomes</taxon>
        <taxon>ecological metagenomes</taxon>
    </lineage>
</organism>
<reference evidence="2" key="1">
    <citation type="submission" date="2019-08" db="EMBL/GenBank/DDBJ databases">
        <authorList>
            <person name="Kucharzyk K."/>
            <person name="Murdoch R.W."/>
            <person name="Higgins S."/>
            <person name="Loffler F."/>
        </authorList>
    </citation>
    <scope>NUCLEOTIDE SEQUENCE</scope>
</reference>
<protein>
    <submittedName>
        <fullName evidence="2">Uncharacterized protein</fullName>
    </submittedName>
</protein>
<dbReference type="AlphaFoldDB" id="A0A645ECA7"/>
<evidence type="ECO:0000256" key="1">
    <source>
        <dbReference type="SAM" id="Coils"/>
    </source>
</evidence>
<keyword evidence="1" id="KW-0175">Coiled coil</keyword>
<feature type="coiled-coil region" evidence="1">
    <location>
        <begin position="94"/>
        <end position="121"/>
    </location>
</feature>
<evidence type="ECO:0000313" key="2">
    <source>
        <dbReference type="EMBL" id="MPM99326.1"/>
    </source>
</evidence>
<name>A0A645ECA7_9ZZZZ</name>
<dbReference type="EMBL" id="VSSQ01045427">
    <property type="protein sequence ID" value="MPM99326.1"/>
    <property type="molecule type" value="Genomic_DNA"/>
</dbReference>
<accession>A0A645ECA7</accession>
<comment type="caution">
    <text evidence="2">The sequence shown here is derived from an EMBL/GenBank/DDBJ whole genome shotgun (WGS) entry which is preliminary data.</text>
</comment>